<accession>A0A235EN74</accession>
<gene>
    <name evidence="5" type="ORF">CBY09_13115</name>
</gene>
<sequence length="362" mass="39430">MTEWPPPPPADNARIQAALLDPERLAAVQDTGLLDSIAEESFDRLTRLAAKITGAPVAFVSLLDAHRDFYKSTFGMDAPLSTLRQLTGRTFCHYSLVSDGPLVLEDATQLPVFRDVPTVASLGVRAYAGIPLKTEAGQVLGSFCAVDFKAKQWTEQDIDILQELAHSAMREIRLRRALHDAEALNQQLVQQLRKVDELNQALHELARTDPLTGLRNRRAFDDSLGLEIAAVERTRSPLSLLVLDLDHFKQINDSFGHDAGDKVLRSIAQVLSGCVRIIDIVARVGGEEFAVILPHTDAQGAHEVAQRMRAAVAQASWLSQPTTISIGAASLRTAETACSLYARADAALYAAKRSGRNRVVAG</sequence>
<dbReference type="PANTHER" id="PTHR45138:SF9">
    <property type="entry name" value="DIGUANYLATE CYCLASE DGCM-RELATED"/>
    <property type="match status" value="1"/>
</dbReference>
<evidence type="ECO:0000259" key="4">
    <source>
        <dbReference type="PROSITE" id="PS50887"/>
    </source>
</evidence>
<evidence type="ECO:0000256" key="3">
    <source>
        <dbReference type="SAM" id="Coils"/>
    </source>
</evidence>
<feature type="domain" description="GGDEF" evidence="4">
    <location>
        <begin position="236"/>
        <end position="362"/>
    </location>
</feature>
<dbReference type="RefSeq" id="WP_094290041.1">
    <property type="nucleotide sequence ID" value="NZ_NOIG01000008.1"/>
</dbReference>
<evidence type="ECO:0000256" key="2">
    <source>
        <dbReference type="ARBA" id="ARBA00034247"/>
    </source>
</evidence>
<dbReference type="SMART" id="SM00267">
    <property type="entry name" value="GGDEF"/>
    <property type="match status" value="1"/>
</dbReference>
<dbReference type="SUPFAM" id="SSF55073">
    <property type="entry name" value="Nucleotide cyclase"/>
    <property type="match status" value="1"/>
</dbReference>
<dbReference type="NCBIfam" id="TIGR00254">
    <property type="entry name" value="GGDEF"/>
    <property type="match status" value="1"/>
</dbReference>
<dbReference type="InterPro" id="IPR050469">
    <property type="entry name" value="Diguanylate_Cyclase"/>
</dbReference>
<evidence type="ECO:0000313" key="5">
    <source>
        <dbReference type="EMBL" id="OYD49885.1"/>
    </source>
</evidence>
<dbReference type="Pfam" id="PF00990">
    <property type="entry name" value="GGDEF"/>
    <property type="match status" value="1"/>
</dbReference>
<dbReference type="EC" id="2.7.7.65" evidence="1"/>
<dbReference type="FunFam" id="3.30.70.270:FF:000001">
    <property type="entry name" value="Diguanylate cyclase domain protein"/>
    <property type="match status" value="1"/>
</dbReference>
<keyword evidence="3" id="KW-0175">Coiled coil</keyword>
<dbReference type="EMBL" id="NOIG01000008">
    <property type="protein sequence ID" value="OYD49885.1"/>
    <property type="molecule type" value="Genomic_DNA"/>
</dbReference>
<comment type="catalytic activity">
    <reaction evidence="2">
        <text>2 GTP = 3',3'-c-di-GMP + 2 diphosphate</text>
        <dbReference type="Rhea" id="RHEA:24898"/>
        <dbReference type="ChEBI" id="CHEBI:33019"/>
        <dbReference type="ChEBI" id="CHEBI:37565"/>
        <dbReference type="ChEBI" id="CHEBI:58805"/>
        <dbReference type="EC" id="2.7.7.65"/>
    </reaction>
</comment>
<dbReference type="Gene3D" id="3.30.70.270">
    <property type="match status" value="1"/>
</dbReference>
<dbReference type="InterPro" id="IPR029787">
    <property type="entry name" value="Nucleotide_cyclase"/>
</dbReference>
<dbReference type="Proteomes" id="UP000215441">
    <property type="component" value="Unassembled WGS sequence"/>
</dbReference>
<dbReference type="OrthoDB" id="9803824at2"/>
<feature type="coiled-coil region" evidence="3">
    <location>
        <begin position="174"/>
        <end position="208"/>
    </location>
</feature>
<dbReference type="SUPFAM" id="SSF55781">
    <property type="entry name" value="GAF domain-like"/>
    <property type="match status" value="1"/>
</dbReference>
<dbReference type="Pfam" id="PF01590">
    <property type="entry name" value="GAF"/>
    <property type="match status" value="1"/>
</dbReference>
<comment type="caution">
    <text evidence="5">The sequence shown here is derived from an EMBL/GenBank/DDBJ whole genome shotgun (WGS) entry which is preliminary data.</text>
</comment>
<dbReference type="SMART" id="SM00065">
    <property type="entry name" value="GAF"/>
    <property type="match status" value="1"/>
</dbReference>
<dbReference type="InterPro" id="IPR003018">
    <property type="entry name" value="GAF"/>
</dbReference>
<dbReference type="GO" id="GO:0005886">
    <property type="term" value="C:plasma membrane"/>
    <property type="evidence" value="ECO:0007669"/>
    <property type="project" value="TreeGrafter"/>
</dbReference>
<keyword evidence="6" id="KW-1185">Reference proteome</keyword>
<dbReference type="InterPro" id="IPR000160">
    <property type="entry name" value="GGDEF_dom"/>
</dbReference>
<dbReference type="PANTHER" id="PTHR45138">
    <property type="entry name" value="REGULATORY COMPONENTS OF SENSORY TRANSDUCTION SYSTEM"/>
    <property type="match status" value="1"/>
</dbReference>
<dbReference type="GO" id="GO:1902201">
    <property type="term" value="P:negative regulation of bacterial-type flagellum-dependent cell motility"/>
    <property type="evidence" value="ECO:0007669"/>
    <property type="project" value="TreeGrafter"/>
</dbReference>
<dbReference type="Gene3D" id="3.30.450.40">
    <property type="match status" value="1"/>
</dbReference>
<dbReference type="GO" id="GO:0052621">
    <property type="term" value="F:diguanylate cyclase activity"/>
    <property type="evidence" value="ECO:0007669"/>
    <property type="project" value="UniProtKB-EC"/>
</dbReference>
<dbReference type="CDD" id="cd01949">
    <property type="entry name" value="GGDEF"/>
    <property type="match status" value="1"/>
</dbReference>
<evidence type="ECO:0000313" key="6">
    <source>
        <dbReference type="Proteomes" id="UP000215441"/>
    </source>
</evidence>
<evidence type="ECO:0000256" key="1">
    <source>
        <dbReference type="ARBA" id="ARBA00012528"/>
    </source>
</evidence>
<dbReference type="InterPro" id="IPR029016">
    <property type="entry name" value="GAF-like_dom_sf"/>
</dbReference>
<name>A0A235EN74_9BURK</name>
<protein>
    <recommendedName>
        <fullName evidence="1">diguanylate cyclase</fullName>
        <ecNumber evidence="1">2.7.7.65</ecNumber>
    </recommendedName>
</protein>
<dbReference type="InterPro" id="IPR043128">
    <property type="entry name" value="Rev_trsase/Diguanyl_cyclase"/>
</dbReference>
<dbReference type="AlphaFoldDB" id="A0A235EN74"/>
<dbReference type="PROSITE" id="PS50887">
    <property type="entry name" value="GGDEF"/>
    <property type="match status" value="1"/>
</dbReference>
<proteinExistence type="predicted"/>
<organism evidence="5 6">
    <name type="scientific">Acidovorax kalamii</name>
    <dbReference type="NCBI Taxonomy" id="2004485"/>
    <lineage>
        <taxon>Bacteria</taxon>
        <taxon>Pseudomonadati</taxon>
        <taxon>Pseudomonadota</taxon>
        <taxon>Betaproteobacteria</taxon>
        <taxon>Burkholderiales</taxon>
        <taxon>Comamonadaceae</taxon>
        <taxon>Acidovorax</taxon>
    </lineage>
</organism>
<reference evidence="5 6" key="1">
    <citation type="submission" date="2017-07" db="EMBL/GenBank/DDBJ databases">
        <title>Acidovorax KNDSW TSA 6 genome sequence and assembly.</title>
        <authorList>
            <person name="Mayilraj S."/>
        </authorList>
    </citation>
    <scope>NUCLEOTIDE SEQUENCE [LARGE SCALE GENOMIC DNA]</scope>
    <source>
        <strain evidence="5 6">KNDSW-TSA6</strain>
    </source>
</reference>
<dbReference type="GO" id="GO:0043709">
    <property type="term" value="P:cell adhesion involved in single-species biofilm formation"/>
    <property type="evidence" value="ECO:0007669"/>
    <property type="project" value="TreeGrafter"/>
</dbReference>